<comment type="caution">
    <text evidence="1">The sequence shown here is derived from an EMBL/GenBank/DDBJ whole genome shotgun (WGS) entry which is preliminary data.</text>
</comment>
<name>A0ACB6RRD4_9PLEO</name>
<organism evidence="1 2">
    <name type="scientific">Macroventuria anomochaeta</name>
    <dbReference type="NCBI Taxonomy" id="301207"/>
    <lineage>
        <taxon>Eukaryota</taxon>
        <taxon>Fungi</taxon>
        <taxon>Dikarya</taxon>
        <taxon>Ascomycota</taxon>
        <taxon>Pezizomycotina</taxon>
        <taxon>Dothideomycetes</taxon>
        <taxon>Pleosporomycetidae</taxon>
        <taxon>Pleosporales</taxon>
        <taxon>Pleosporineae</taxon>
        <taxon>Didymellaceae</taxon>
        <taxon>Macroventuria</taxon>
    </lineage>
</organism>
<dbReference type="EMBL" id="MU006731">
    <property type="protein sequence ID" value="KAF2624349.1"/>
    <property type="molecule type" value="Genomic_DNA"/>
</dbReference>
<accession>A0ACB6RRD4</accession>
<reference evidence="1" key="1">
    <citation type="journal article" date="2020" name="Stud. Mycol.">
        <title>101 Dothideomycetes genomes: a test case for predicting lifestyles and emergence of pathogens.</title>
        <authorList>
            <person name="Haridas S."/>
            <person name="Albert R."/>
            <person name="Binder M."/>
            <person name="Bloem J."/>
            <person name="Labutti K."/>
            <person name="Salamov A."/>
            <person name="Andreopoulos B."/>
            <person name="Baker S."/>
            <person name="Barry K."/>
            <person name="Bills G."/>
            <person name="Bluhm B."/>
            <person name="Cannon C."/>
            <person name="Castanera R."/>
            <person name="Culley D."/>
            <person name="Daum C."/>
            <person name="Ezra D."/>
            <person name="Gonzalez J."/>
            <person name="Henrissat B."/>
            <person name="Kuo A."/>
            <person name="Liang C."/>
            <person name="Lipzen A."/>
            <person name="Lutzoni F."/>
            <person name="Magnuson J."/>
            <person name="Mondo S."/>
            <person name="Nolan M."/>
            <person name="Ohm R."/>
            <person name="Pangilinan J."/>
            <person name="Park H.-J."/>
            <person name="Ramirez L."/>
            <person name="Alfaro M."/>
            <person name="Sun H."/>
            <person name="Tritt A."/>
            <person name="Yoshinaga Y."/>
            <person name="Zwiers L.-H."/>
            <person name="Turgeon B."/>
            <person name="Goodwin S."/>
            <person name="Spatafora J."/>
            <person name="Crous P."/>
            <person name="Grigoriev I."/>
        </authorList>
    </citation>
    <scope>NUCLEOTIDE SEQUENCE</scope>
    <source>
        <strain evidence="1">CBS 525.71</strain>
    </source>
</reference>
<dbReference type="Proteomes" id="UP000799754">
    <property type="component" value="Unassembled WGS sequence"/>
</dbReference>
<gene>
    <name evidence="1" type="ORF">BU25DRAFT_158365</name>
</gene>
<proteinExistence type="predicted"/>
<sequence length="721" mass="81285">MSRELRRNGKPRSCEPCRISKIRCDHATPTCQKCQTRGITEQCFYHPNPMTKPAGTPRKKPEPRRRKLSVHPGGSERLAPLTLSPPTLRNDLVNSWPTPPETTARAGCPKPTQDPTRGFFLGSTSYASVFVEEQPLPDSVHEQPSERTSRTPSVSDRTVLGSRHCQIGIGHSIVTKLLPISFFEKSFNMYFEQQKASALIGPLVISALPQLRLDLAQLANTENDAVAMYAEMTRNTARPMRVPTNMRPSEFHTLFTGKNLRWETLGLILAIVCSNMQFTSPHDQIFTLDDGTRLDRDELIENMIHASNDCIHLCQIHGAVNDIMVWLIYTNMLIVSNFYGDNYHGTWRRLGDSVSALYAAGMHCEGGYTERANTEPLFIREARRRVYSAVYRIDKTLAIFFGRPPMIGWRYSDRKQLLDVSDDVIVSEDPEVINQALSRLDGNGWNTDGHIHPSTCIRLRCQHAVFKERLLEQSLSGEKDSDVAHNMKTISAECTLFWESLPVHLRYEMYDEDSAWHRLGAGITVRLISAYLEYLHTHFQTQRLLQRQTQQALPALLDVSLKLLSTALVFTKPLNGAYETRRHFATVIMFYCFPAAGVLALELRKSTIESVPLPDTVFRADVIRNLSVLTSSLEWLILPGDGNHKLCTELNKMLALVLDEVLNYEPPPTGSNLGSEVMAPATGPGFFDIPMLDGMEPIPTQAEDFLTWLDGAAWNNTQDLF</sequence>
<evidence type="ECO:0000313" key="2">
    <source>
        <dbReference type="Proteomes" id="UP000799754"/>
    </source>
</evidence>
<keyword evidence="2" id="KW-1185">Reference proteome</keyword>
<protein>
    <submittedName>
        <fullName evidence="1">Uncharacterized protein</fullName>
    </submittedName>
</protein>
<evidence type="ECO:0000313" key="1">
    <source>
        <dbReference type="EMBL" id="KAF2624349.1"/>
    </source>
</evidence>